<proteinExistence type="predicted"/>
<evidence type="ECO:0000313" key="2">
    <source>
        <dbReference type="EMBL" id="MBC2250386.1"/>
    </source>
</evidence>
<dbReference type="InterPro" id="IPR000086">
    <property type="entry name" value="NUDIX_hydrolase_dom"/>
</dbReference>
<dbReference type="Pfam" id="PF00293">
    <property type="entry name" value="NUDIX"/>
    <property type="match status" value="1"/>
</dbReference>
<dbReference type="RefSeq" id="WP_185604883.1">
    <property type="nucleotide sequence ID" value="NZ_JAARZC010000003.1"/>
</dbReference>
<dbReference type="PROSITE" id="PS51462">
    <property type="entry name" value="NUDIX"/>
    <property type="match status" value="1"/>
</dbReference>
<reference evidence="2 3" key="1">
    <citation type="submission" date="2020-03" db="EMBL/GenBank/DDBJ databases">
        <title>Soil Listeria distribution.</title>
        <authorList>
            <person name="Liao J."/>
            <person name="Wiedmann M."/>
        </authorList>
    </citation>
    <scope>NUCLEOTIDE SEQUENCE [LARGE SCALE GENOMIC DNA]</scope>
    <source>
        <strain evidence="2 3">FSL L7-0123</strain>
    </source>
</reference>
<dbReference type="InterPro" id="IPR015797">
    <property type="entry name" value="NUDIX_hydrolase-like_dom_sf"/>
</dbReference>
<evidence type="ECO:0000259" key="1">
    <source>
        <dbReference type="PROSITE" id="PS51462"/>
    </source>
</evidence>
<accession>A0A7X1DCI5</accession>
<dbReference type="CDD" id="cd04664">
    <property type="entry name" value="NUDIX_DHNTPase_like"/>
    <property type="match status" value="1"/>
</dbReference>
<dbReference type="SUPFAM" id="SSF55811">
    <property type="entry name" value="Nudix"/>
    <property type="match status" value="1"/>
</dbReference>
<gene>
    <name evidence="2" type="ORF">HCB49_10330</name>
</gene>
<name>A0A7X1DCI5_9LIST</name>
<feature type="domain" description="Nudix hydrolase" evidence="1">
    <location>
        <begin position="2"/>
        <end position="139"/>
    </location>
</feature>
<dbReference type="Gene3D" id="3.90.79.10">
    <property type="entry name" value="Nucleoside Triphosphate Pyrophosphohydrolase"/>
    <property type="match status" value="1"/>
</dbReference>
<protein>
    <submittedName>
        <fullName evidence="2">NUDIX pyrophosphatase</fullName>
    </submittedName>
</protein>
<sequence length="151" mass="17320">MRQPFQVLVIPFIKKVADYQYGVLLRSDGAVWQFVAGGGEDAESSTEAAIRESIEELKVSDTFKMYQLDSRAHIPSFHFAFEKPYVIPEFCFAIDLTSLSSEVELSLEHKELKWLSYEAASNILAWDSNKTALYELNERLKNNDMMVIKKD</sequence>
<evidence type="ECO:0000313" key="3">
    <source>
        <dbReference type="Proteomes" id="UP000559864"/>
    </source>
</evidence>
<dbReference type="EMBL" id="JAARZC010000003">
    <property type="protein sequence ID" value="MBC2250386.1"/>
    <property type="molecule type" value="Genomic_DNA"/>
</dbReference>
<dbReference type="Proteomes" id="UP000559864">
    <property type="component" value="Unassembled WGS sequence"/>
</dbReference>
<dbReference type="AlphaFoldDB" id="A0A7X1DCI5"/>
<organism evidence="2 3">
    <name type="scientific">Listeria cossartiae subsp. cayugensis</name>
    <dbReference type="NCBI Taxonomy" id="2713505"/>
    <lineage>
        <taxon>Bacteria</taxon>
        <taxon>Bacillati</taxon>
        <taxon>Bacillota</taxon>
        <taxon>Bacilli</taxon>
        <taxon>Bacillales</taxon>
        <taxon>Listeriaceae</taxon>
        <taxon>Listeria</taxon>
        <taxon>Listeria cossartiae</taxon>
    </lineage>
</organism>
<comment type="caution">
    <text evidence="2">The sequence shown here is derived from an EMBL/GenBank/DDBJ whole genome shotgun (WGS) entry which is preliminary data.</text>
</comment>